<dbReference type="InterPro" id="IPR053738">
    <property type="entry name" value="Lambda_capsid_assembly"/>
</dbReference>
<name>A0A2W7IJI1_9PROT</name>
<evidence type="ECO:0000313" key="2">
    <source>
        <dbReference type="Proteomes" id="UP000249688"/>
    </source>
</evidence>
<keyword evidence="2" id="KW-1185">Reference proteome</keyword>
<organism evidence="1 2">
    <name type="scientific">Humitalea rosea</name>
    <dbReference type="NCBI Taxonomy" id="990373"/>
    <lineage>
        <taxon>Bacteria</taxon>
        <taxon>Pseudomonadati</taxon>
        <taxon>Pseudomonadota</taxon>
        <taxon>Alphaproteobacteria</taxon>
        <taxon>Acetobacterales</taxon>
        <taxon>Roseomonadaceae</taxon>
        <taxon>Humitalea</taxon>
    </lineage>
</organism>
<evidence type="ECO:0000313" key="1">
    <source>
        <dbReference type="EMBL" id="PZW46853.1"/>
    </source>
</evidence>
<reference evidence="1 2" key="1">
    <citation type="submission" date="2018-06" db="EMBL/GenBank/DDBJ databases">
        <title>Genomic Encyclopedia of Archaeal and Bacterial Type Strains, Phase II (KMG-II): from individual species to whole genera.</title>
        <authorList>
            <person name="Goeker M."/>
        </authorList>
    </citation>
    <scope>NUCLEOTIDE SEQUENCE [LARGE SCALE GENOMIC DNA]</scope>
    <source>
        <strain evidence="1 2">DSM 24525</strain>
    </source>
</reference>
<dbReference type="AlphaFoldDB" id="A0A2W7IJI1"/>
<comment type="caution">
    <text evidence="1">The sequence shown here is derived from an EMBL/GenBank/DDBJ whole genome shotgun (WGS) entry which is preliminary data.</text>
</comment>
<accession>A0A2W7IJI1</accession>
<dbReference type="EMBL" id="QKYU01000008">
    <property type="protein sequence ID" value="PZW46853.1"/>
    <property type="molecule type" value="Genomic_DNA"/>
</dbReference>
<dbReference type="OrthoDB" id="5449178at2"/>
<gene>
    <name evidence="1" type="ORF">C8P66_108132</name>
</gene>
<evidence type="ECO:0008006" key="3">
    <source>
        <dbReference type="Google" id="ProtNLM"/>
    </source>
</evidence>
<proteinExistence type="predicted"/>
<sequence>MSMSLSQVRVVDPVLTTVARGYTQSNLVGSVLFPEVPVDLSGGQILEFGKEAFRLVNARRAPGGATKLVDFGYLGAPYALLQDSLGAKVPREWMRDASRSPGIDLGTRAVNTVMGQLRTGLEYQQAVMARTAASYAASNKVTLAGGARWSTATVDPSVTIETGREAIRAAVGVYPNVALLSAKAFAAARNNPILLNRFRYTTAASITEEMLAALWNVDRVVVGKGVFASGADDAFADIWGTDAILAYSAIGAMGAEVPSYGYTYTMRGHPMVEPAYWDNGTKSWVCGVTYERAPVLAGVSAGYLITTAAD</sequence>
<protein>
    <recommendedName>
        <fullName evidence="3">Major capsid protein E</fullName>
    </recommendedName>
</protein>
<dbReference type="Proteomes" id="UP000249688">
    <property type="component" value="Unassembled WGS sequence"/>
</dbReference>
<dbReference type="Gene3D" id="3.90.1690.10">
    <property type="entry name" value="phage-related protein like domain"/>
    <property type="match status" value="1"/>
</dbReference>